<feature type="compositionally biased region" description="Basic residues" evidence="6">
    <location>
        <begin position="425"/>
        <end position="434"/>
    </location>
</feature>
<keyword evidence="3" id="KW-0804">Transcription</keyword>
<dbReference type="Pfam" id="PF00439">
    <property type="entry name" value="Bromodomain"/>
    <property type="match status" value="1"/>
</dbReference>
<evidence type="ECO:0008006" key="11">
    <source>
        <dbReference type="Google" id="ProtNLM"/>
    </source>
</evidence>
<dbReference type="Gene3D" id="1.20.920.10">
    <property type="entry name" value="Bromodomain-like"/>
    <property type="match status" value="1"/>
</dbReference>
<keyword evidence="1" id="KW-0805">Transcription regulation</keyword>
<feature type="region of interest" description="Disordered" evidence="6">
    <location>
        <begin position="131"/>
        <end position="152"/>
    </location>
</feature>
<evidence type="ECO:0000256" key="4">
    <source>
        <dbReference type="PROSITE-ProRule" id="PRU00035"/>
    </source>
</evidence>
<dbReference type="PROSITE" id="PS51525">
    <property type="entry name" value="NET"/>
    <property type="match status" value="1"/>
</dbReference>
<feature type="domain" description="Bromo" evidence="7">
    <location>
        <begin position="173"/>
        <end position="248"/>
    </location>
</feature>
<organism evidence="9 10">
    <name type="scientific">Marchantia polymorpha subsp. ruderalis</name>
    <dbReference type="NCBI Taxonomy" id="1480154"/>
    <lineage>
        <taxon>Eukaryota</taxon>
        <taxon>Viridiplantae</taxon>
        <taxon>Streptophyta</taxon>
        <taxon>Embryophyta</taxon>
        <taxon>Marchantiophyta</taxon>
        <taxon>Marchantiopsida</taxon>
        <taxon>Marchantiidae</taxon>
        <taxon>Marchantiales</taxon>
        <taxon>Marchantiaceae</taxon>
        <taxon>Marchantia</taxon>
    </lineage>
</organism>
<dbReference type="SMART" id="SM00297">
    <property type="entry name" value="BROMO"/>
    <property type="match status" value="1"/>
</dbReference>
<evidence type="ECO:0000256" key="2">
    <source>
        <dbReference type="ARBA" id="ARBA00023117"/>
    </source>
</evidence>
<dbReference type="PRINTS" id="PR00503">
    <property type="entry name" value="BROMODOMAIN"/>
</dbReference>
<dbReference type="InterPro" id="IPR038336">
    <property type="entry name" value="NET_sf"/>
</dbReference>
<keyword evidence="2 4" id="KW-0103">Bromodomain</keyword>
<dbReference type="Proteomes" id="UP000077202">
    <property type="component" value="Unassembled WGS sequence"/>
</dbReference>
<dbReference type="InterPro" id="IPR027353">
    <property type="entry name" value="NET_dom"/>
</dbReference>
<reference evidence="9" key="1">
    <citation type="submission" date="2016-03" db="EMBL/GenBank/DDBJ databases">
        <title>Mechanisms controlling the formation of the plant cell surface in tip-growing cells are functionally conserved among land plants.</title>
        <authorList>
            <person name="Honkanen S."/>
            <person name="Jones V.A."/>
            <person name="Morieri G."/>
            <person name="Champion C."/>
            <person name="Hetherington A.J."/>
            <person name="Kelly S."/>
            <person name="Saint-Marcoux D."/>
            <person name="Proust H."/>
            <person name="Prescott H."/>
            <person name="Dolan L."/>
        </authorList>
    </citation>
    <scope>NUCLEOTIDE SEQUENCE [LARGE SCALE GENOMIC DNA]</scope>
    <source>
        <tissue evidence="9">Whole gametophyte</tissue>
    </source>
</reference>
<sequence length="434" mass="47925">MQAASGNVVVSVGAESVEVLGQVAQVRGRAAAATTMVQRGAAAGKPPVSNTGSGPAAAAKEVGSEAQQPGGPTEDENLDDELKHTLKQQVLEITTKVEEMERQVSEVARMRTSLRKTKALSNKASVTLKDREKDKAGVNKKHQQLEASRRDAARTKRMTELMRQLGTVLRQITQHKWAWPFMEPVDVQGLGLHDYFDIIKKPMDLGTIRDRMDAKDGTGYKHIQEICDDVRLVFSNAMAYNQDGTDVHVMAKTLSEKFEEKWKTVLEPKLQEEETKRKQEEREANAKEAAALHAAEEAAAEKLAADVGRQLEELDRQLEELKQKATPKCRVMSIEEKRQLGHSLGRLPADNLQRVIQIIAQKNPGFNASADEVEVDIDAQEPATLWRLHRYVQSVTNFKARAVAMGSSPASNKRGAQTTAEKLGAKRGRKVSSP</sequence>
<dbReference type="AlphaFoldDB" id="A0A176VH19"/>
<feature type="domain" description="NET" evidence="8">
    <location>
        <begin position="322"/>
        <end position="403"/>
    </location>
</feature>
<comment type="caution">
    <text evidence="9">The sequence shown here is derived from an EMBL/GenBank/DDBJ whole genome shotgun (WGS) entry which is preliminary data.</text>
</comment>
<keyword evidence="10" id="KW-1185">Reference proteome</keyword>
<dbReference type="Gene3D" id="1.20.1270.220">
    <property type="match status" value="1"/>
</dbReference>
<dbReference type="InterPro" id="IPR036427">
    <property type="entry name" value="Bromodomain-like_sf"/>
</dbReference>
<evidence type="ECO:0000259" key="7">
    <source>
        <dbReference type="PROSITE" id="PS50014"/>
    </source>
</evidence>
<accession>A0A176VH19</accession>
<name>A0A176VH19_MARPO</name>
<evidence type="ECO:0000313" key="9">
    <source>
        <dbReference type="EMBL" id="OAE20204.1"/>
    </source>
</evidence>
<feature type="region of interest" description="Disordered" evidence="6">
    <location>
        <begin position="34"/>
        <end position="78"/>
    </location>
</feature>
<feature type="region of interest" description="Disordered" evidence="6">
    <location>
        <begin position="404"/>
        <end position="434"/>
    </location>
</feature>
<protein>
    <recommendedName>
        <fullName evidence="11">Bromo domain-containing protein</fullName>
    </recommendedName>
</protein>
<dbReference type="PANTHER" id="PTHR45926">
    <property type="entry name" value="OSJNBA0053K19.4 PROTEIN"/>
    <property type="match status" value="1"/>
</dbReference>
<gene>
    <name evidence="9" type="ORF">AXG93_1219s1030</name>
</gene>
<evidence type="ECO:0000256" key="5">
    <source>
        <dbReference type="SAM" id="Coils"/>
    </source>
</evidence>
<evidence type="ECO:0000313" key="10">
    <source>
        <dbReference type="Proteomes" id="UP000077202"/>
    </source>
</evidence>
<dbReference type="Pfam" id="PF17035">
    <property type="entry name" value="BET"/>
    <property type="match status" value="1"/>
</dbReference>
<proteinExistence type="predicted"/>
<evidence type="ECO:0000256" key="6">
    <source>
        <dbReference type="SAM" id="MobiDB-lite"/>
    </source>
</evidence>
<dbReference type="SUPFAM" id="SSF47370">
    <property type="entry name" value="Bromodomain"/>
    <property type="match status" value="1"/>
</dbReference>
<evidence type="ECO:0000256" key="3">
    <source>
        <dbReference type="ARBA" id="ARBA00023163"/>
    </source>
</evidence>
<evidence type="ECO:0000259" key="8">
    <source>
        <dbReference type="PROSITE" id="PS51525"/>
    </source>
</evidence>
<keyword evidence="5" id="KW-0175">Coiled coil</keyword>
<feature type="coiled-coil region" evidence="5">
    <location>
        <begin position="269"/>
        <end position="324"/>
    </location>
</feature>
<feature type="coiled-coil region" evidence="5">
    <location>
        <begin position="83"/>
        <end position="117"/>
    </location>
</feature>
<dbReference type="InterPro" id="IPR001487">
    <property type="entry name" value="Bromodomain"/>
</dbReference>
<dbReference type="PROSITE" id="PS50014">
    <property type="entry name" value="BROMODOMAIN_2"/>
    <property type="match status" value="1"/>
</dbReference>
<dbReference type="EMBL" id="LVLJ01003660">
    <property type="protein sequence ID" value="OAE20204.1"/>
    <property type="molecule type" value="Genomic_DNA"/>
</dbReference>
<evidence type="ECO:0000256" key="1">
    <source>
        <dbReference type="ARBA" id="ARBA00023015"/>
    </source>
</evidence>
<feature type="compositionally biased region" description="Polar residues" evidence="6">
    <location>
        <begin position="408"/>
        <end position="420"/>
    </location>
</feature>